<dbReference type="InterPro" id="IPR024927">
    <property type="entry name" value="Acid_PPase"/>
</dbReference>
<dbReference type="PIRSF" id="PIRSF000898">
    <property type="entry name" value="Acid_Ptase_5"/>
    <property type="match status" value="1"/>
</dbReference>
<keyword evidence="10" id="KW-1185">Reference proteome</keyword>
<feature type="binding site" evidence="6">
    <location>
        <position position="72"/>
    </location>
    <ligand>
        <name>Fe cation</name>
        <dbReference type="ChEBI" id="CHEBI:24875"/>
        <label>2</label>
    </ligand>
</feature>
<comment type="cofactor">
    <cofactor evidence="6">
        <name>Fe cation</name>
        <dbReference type="ChEBI" id="CHEBI:24875"/>
    </cofactor>
    <text evidence="6">Binds 2 iron ions per subunit.</text>
</comment>
<dbReference type="CDD" id="cd07378">
    <property type="entry name" value="MPP_ACP5"/>
    <property type="match status" value="1"/>
</dbReference>
<keyword evidence="5 6" id="KW-0408">Iron</keyword>
<name>A0A0D6PHX9_9PROT</name>
<dbReference type="STRING" id="1120923.SAMN02746095_01362"/>
<dbReference type="PANTHER" id="PTHR10161:SF14">
    <property type="entry name" value="TARTRATE-RESISTANT ACID PHOSPHATASE TYPE 5"/>
    <property type="match status" value="1"/>
</dbReference>
<evidence type="ECO:0000313" key="9">
    <source>
        <dbReference type="EMBL" id="GAN81257.1"/>
    </source>
</evidence>
<dbReference type="GO" id="GO:0003993">
    <property type="term" value="F:acid phosphatase activity"/>
    <property type="evidence" value="ECO:0007669"/>
    <property type="project" value="UniProtKB-UniRule"/>
</dbReference>
<dbReference type="SUPFAM" id="SSF56300">
    <property type="entry name" value="Metallo-dependent phosphatases"/>
    <property type="match status" value="1"/>
</dbReference>
<gene>
    <name evidence="9" type="ORF">Aam_089_050</name>
</gene>
<evidence type="ECO:0000313" key="10">
    <source>
        <dbReference type="Proteomes" id="UP000032668"/>
    </source>
</evidence>
<feature type="binding site" evidence="6">
    <location>
        <position position="39"/>
    </location>
    <ligand>
        <name>Fe cation</name>
        <dbReference type="ChEBI" id="CHEBI:24875"/>
        <label>1</label>
    </ligand>
</feature>
<feature type="binding site" evidence="6">
    <location>
        <position position="239"/>
    </location>
    <ligand>
        <name>Fe cation</name>
        <dbReference type="ChEBI" id="CHEBI:24875"/>
        <label>2</label>
    </ligand>
</feature>
<comment type="caution">
    <text evidence="9">The sequence shown here is derived from an EMBL/GenBank/DDBJ whole genome shotgun (WGS) entry which is preliminary data.</text>
</comment>
<dbReference type="EMBL" id="BANC01000087">
    <property type="protein sequence ID" value="GAN81257.1"/>
    <property type="molecule type" value="Genomic_DNA"/>
</dbReference>
<proteinExistence type="predicted"/>
<evidence type="ECO:0000256" key="6">
    <source>
        <dbReference type="PIRSR" id="PIRSR000898-1"/>
    </source>
</evidence>
<feature type="binding site" evidence="6">
    <location>
        <position position="241"/>
    </location>
    <ligand>
        <name>Fe cation</name>
        <dbReference type="ChEBI" id="CHEBI:24875"/>
        <label>1</label>
    </ligand>
</feature>
<dbReference type="InterPro" id="IPR006311">
    <property type="entry name" value="TAT_signal"/>
</dbReference>
<sequence length="310" mass="34287">MNLTRRQFTTTSAVLGAGAALARPANAEDASISFLLVGDWGRHGYHHQRAVARQMGRTAQEIGSLHTVSVGDNFYENGVESVSDPQWKSSFEDVYTASSLQTPWKVTLGNHDYRGNVQAQLDYTKHSQRWQLPARYYMETATLPGSATAAFYYLDTSPFIKKYYGTRVAVDGQNSQEQLDWLDAKLTASTAEWNIVIGHHPIYTAQSDADGYDHDQPDMIARVNPILQKHHVPIYVCGHDHLLQAVKMDGISYVCTGAGSETYQPEPAIRGGFASGAHGFMVARLSGRRLDYSLVDEHGSALYSQSIVRA</sequence>
<protein>
    <recommendedName>
        <fullName evidence="2 5">acid phosphatase</fullName>
        <ecNumber evidence="2 5">3.1.3.2</ecNumber>
    </recommendedName>
</protein>
<evidence type="ECO:0000259" key="8">
    <source>
        <dbReference type="Pfam" id="PF00149"/>
    </source>
</evidence>
<feature type="chain" id="PRO_5010310532" description="acid phosphatase" evidence="7">
    <location>
        <begin position="28"/>
        <end position="310"/>
    </location>
</feature>
<dbReference type="EC" id="3.1.3.2" evidence="2 5"/>
<dbReference type="OrthoDB" id="9809781at2"/>
<feature type="domain" description="Calcineurin-like phosphoesterase" evidence="8">
    <location>
        <begin position="33"/>
        <end position="241"/>
    </location>
</feature>
<evidence type="ECO:0000256" key="1">
    <source>
        <dbReference type="ARBA" id="ARBA00000032"/>
    </source>
</evidence>
<evidence type="ECO:0000256" key="4">
    <source>
        <dbReference type="ARBA" id="ARBA00022801"/>
    </source>
</evidence>
<dbReference type="InterPro" id="IPR004843">
    <property type="entry name" value="Calcineurin-like_PHP"/>
</dbReference>
<dbReference type="Gene3D" id="3.60.21.10">
    <property type="match status" value="1"/>
</dbReference>
<accession>A0A0D6PHX9</accession>
<dbReference type="PANTHER" id="PTHR10161">
    <property type="entry name" value="TARTRATE-RESISTANT ACID PHOSPHATASE TYPE 5"/>
    <property type="match status" value="1"/>
</dbReference>
<keyword evidence="6" id="KW-0479">Metal-binding</keyword>
<dbReference type="InterPro" id="IPR051558">
    <property type="entry name" value="Metallophosphoesterase_PAP"/>
</dbReference>
<dbReference type="RefSeq" id="WP_048879642.1">
    <property type="nucleotide sequence ID" value="NZ_BANC01000087.1"/>
</dbReference>
<keyword evidence="3 7" id="KW-0732">Signal</keyword>
<dbReference type="AlphaFoldDB" id="A0A0D6PHX9"/>
<keyword evidence="4 5" id="KW-0378">Hydrolase</keyword>
<comment type="catalytic activity">
    <reaction evidence="1 5">
        <text>a phosphate monoester + H2O = an alcohol + phosphate</text>
        <dbReference type="Rhea" id="RHEA:15017"/>
        <dbReference type="ChEBI" id="CHEBI:15377"/>
        <dbReference type="ChEBI" id="CHEBI:30879"/>
        <dbReference type="ChEBI" id="CHEBI:43474"/>
        <dbReference type="ChEBI" id="CHEBI:67140"/>
        <dbReference type="EC" id="3.1.3.2"/>
    </reaction>
</comment>
<evidence type="ECO:0000256" key="5">
    <source>
        <dbReference type="PIRNR" id="PIRNR000898"/>
    </source>
</evidence>
<feature type="signal peptide" evidence="7">
    <location>
        <begin position="1"/>
        <end position="27"/>
    </location>
</feature>
<evidence type="ECO:0000256" key="7">
    <source>
        <dbReference type="SAM" id="SignalP"/>
    </source>
</evidence>
<dbReference type="InterPro" id="IPR029052">
    <property type="entry name" value="Metallo-depent_PP-like"/>
</dbReference>
<feature type="binding site" evidence="6">
    <location>
        <position position="75"/>
    </location>
    <ligand>
        <name>Fe cation</name>
        <dbReference type="ChEBI" id="CHEBI:24875"/>
        <label>1</label>
    </ligand>
</feature>
<organism evidence="9 10">
    <name type="scientific">Acidocella aminolytica 101 = DSM 11237</name>
    <dbReference type="NCBI Taxonomy" id="1120923"/>
    <lineage>
        <taxon>Bacteria</taxon>
        <taxon>Pseudomonadati</taxon>
        <taxon>Pseudomonadota</taxon>
        <taxon>Alphaproteobacteria</taxon>
        <taxon>Acetobacterales</taxon>
        <taxon>Acidocellaceae</taxon>
        <taxon>Acidocella</taxon>
    </lineage>
</organism>
<evidence type="ECO:0000256" key="2">
    <source>
        <dbReference type="ARBA" id="ARBA00012646"/>
    </source>
</evidence>
<feature type="binding site" evidence="6">
    <location>
        <position position="72"/>
    </location>
    <ligand>
        <name>Fe cation</name>
        <dbReference type="ChEBI" id="CHEBI:24875"/>
        <label>1</label>
    </ligand>
</feature>
<dbReference type="GO" id="GO:0046872">
    <property type="term" value="F:metal ion binding"/>
    <property type="evidence" value="ECO:0007669"/>
    <property type="project" value="UniProtKB-KW"/>
</dbReference>
<reference evidence="9 10" key="1">
    <citation type="submission" date="2012-11" db="EMBL/GenBank/DDBJ databases">
        <title>Whole genome sequence of Acidocella aminolytica 101 = DSM 11237.</title>
        <authorList>
            <person name="Azuma Y."/>
            <person name="Higashiura N."/>
            <person name="Hirakawa H."/>
            <person name="Matsushita K."/>
        </authorList>
    </citation>
    <scope>NUCLEOTIDE SEQUENCE [LARGE SCALE GENOMIC DNA]</scope>
    <source>
        <strain evidence="10">101 / DSM 11237</strain>
    </source>
</reference>
<dbReference type="Proteomes" id="UP000032668">
    <property type="component" value="Unassembled WGS sequence"/>
</dbReference>
<dbReference type="PROSITE" id="PS51318">
    <property type="entry name" value="TAT"/>
    <property type="match status" value="1"/>
</dbReference>
<dbReference type="Pfam" id="PF00149">
    <property type="entry name" value="Metallophos"/>
    <property type="match status" value="1"/>
</dbReference>
<evidence type="ECO:0000256" key="3">
    <source>
        <dbReference type="ARBA" id="ARBA00022729"/>
    </source>
</evidence>
<feature type="binding site" evidence="6">
    <location>
        <position position="110"/>
    </location>
    <ligand>
        <name>Fe cation</name>
        <dbReference type="ChEBI" id="CHEBI:24875"/>
        <label>2</label>
    </ligand>
</feature>
<feature type="binding site" evidence="6">
    <location>
        <position position="199"/>
    </location>
    <ligand>
        <name>Fe cation</name>
        <dbReference type="ChEBI" id="CHEBI:24875"/>
        <label>2</label>
    </ligand>
</feature>